<evidence type="ECO:0000313" key="3">
    <source>
        <dbReference type="Proteomes" id="UP001432322"/>
    </source>
</evidence>
<keyword evidence="1" id="KW-0812">Transmembrane</keyword>
<name>A0AAV5UZT6_9BILA</name>
<feature type="non-terminal residue" evidence="2">
    <location>
        <position position="166"/>
    </location>
</feature>
<sequence length="166" mass="18942">VMCVEPERTGFYDINGTWKEKENPRCGVTKIHFDLGCDRNPFFSPFDNCLPAQVGEDNIVCPAGHTMNISLKTLPVALLVSQVKCVGKEWKIFDTAGEDVPHKVTEKDSTIAIRCSAYKQPAARDFTVVFIWVGFMLLFICVGGYRCLSIYHRQPNIFFWRKQEKD</sequence>
<evidence type="ECO:0000313" key="2">
    <source>
        <dbReference type="EMBL" id="GMT12802.1"/>
    </source>
</evidence>
<gene>
    <name evidence="2" type="ORF">PFISCL1PPCAC_4099</name>
</gene>
<dbReference type="Proteomes" id="UP001432322">
    <property type="component" value="Unassembled WGS sequence"/>
</dbReference>
<accession>A0AAV5UZT6</accession>
<keyword evidence="1" id="KW-0472">Membrane</keyword>
<evidence type="ECO:0000256" key="1">
    <source>
        <dbReference type="SAM" id="Phobius"/>
    </source>
</evidence>
<proteinExistence type="predicted"/>
<organism evidence="2 3">
    <name type="scientific">Pristionchus fissidentatus</name>
    <dbReference type="NCBI Taxonomy" id="1538716"/>
    <lineage>
        <taxon>Eukaryota</taxon>
        <taxon>Metazoa</taxon>
        <taxon>Ecdysozoa</taxon>
        <taxon>Nematoda</taxon>
        <taxon>Chromadorea</taxon>
        <taxon>Rhabditida</taxon>
        <taxon>Rhabditina</taxon>
        <taxon>Diplogasteromorpha</taxon>
        <taxon>Diplogasteroidea</taxon>
        <taxon>Neodiplogasteridae</taxon>
        <taxon>Pristionchus</taxon>
    </lineage>
</organism>
<feature type="non-terminal residue" evidence="2">
    <location>
        <position position="1"/>
    </location>
</feature>
<comment type="caution">
    <text evidence="2">The sequence shown here is derived from an EMBL/GenBank/DDBJ whole genome shotgun (WGS) entry which is preliminary data.</text>
</comment>
<dbReference type="EMBL" id="BTSY01000002">
    <property type="protein sequence ID" value="GMT12802.1"/>
    <property type="molecule type" value="Genomic_DNA"/>
</dbReference>
<reference evidence="2" key="1">
    <citation type="submission" date="2023-10" db="EMBL/GenBank/DDBJ databases">
        <title>Genome assembly of Pristionchus species.</title>
        <authorList>
            <person name="Yoshida K."/>
            <person name="Sommer R.J."/>
        </authorList>
    </citation>
    <scope>NUCLEOTIDE SEQUENCE</scope>
    <source>
        <strain evidence="2">RS5133</strain>
    </source>
</reference>
<keyword evidence="3" id="KW-1185">Reference proteome</keyword>
<dbReference type="AlphaFoldDB" id="A0AAV5UZT6"/>
<protein>
    <submittedName>
        <fullName evidence="2">Uncharacterized protein</fullName>
    </submittedName>
</protein>
<keyword evidence="1" id="KW-1133">Transmembrane helix</keyword>
<feature type="transmembrane region" description="Helical" evidence="1">
    <location>
        <begin position="129"/>
        <end position="148"/>
    </location>
</feature>